<dbReference type="EMBL" id="FORH01000001">
    <property type="protein sequence ID" value="SFI69959.1"/>
    <property type="molecule type" value="Genomic_DNA"/>
</dbReference>
<evidence type="ECO:0000313" key="5">
    <source>
        <dbReference type="EMBL" id="SFI69959.1"/>
    </source>
</evidence>
<dbReference type="SUPFAM" id="SSF55073">
    <property type="entry name" value="Nucleotide cyclase"/>
    <property type="match status" value="1"/>
</dbReference>
<feature type="transmembrane region" description="Helical" evidence="3">
    <location>
        <begin position="156"/>
        <end position="177"/>
    </location>
</feature>
<dbReference type="PANTHER" id="PTHR45138">
    <property type="entry name" value="REGULATORY COMPONENTS OF SENSORY TRANSDUCTION SYSTEM"/>
    <property type="match status" value="1"/>
</dbReference>
<dbReference type="InterPro" id="IPR050469">
    <property type="entry name" value="Diguanylate_Cyclase"/>
</dbReference>
<dbReference type="Proteomes" id="UP000199630">
    <property type="component" value="Unassembled WGS sequence"/>
</dbReference>
<dbReference type="InterPro" id="IPR029787">
    <property type="entry name" value="Nucleotide_cyclase"/>
</dbReference>
<keyword evidence="3" id="KW-0472">Membrane</keyword>
<evidence type="ECO:0000256" key="2">
    <source>
        <dbReference type="ARBA" id="ARBA00034247"/>
    </source>
</evidence>
<feature type="transmembrane region" description="Helical" evidence="3">
    <location>
        <begin position="130"/>
        <end position="149"/>
    </location>
</feature>
<dbReference type="EC" id="2.7.7.65" evidence="1"/>
<evidence type="ECO:0000256" key="1">
    <source>
        <dbReference type="ARBA" id="ARBA00012528"/>
    </source>
</evidence>
<evidence type="ECO:0000256" key="3">
    <source>
        <dbReference type="SAM" id="Phobius"/>
    </source>
</evidence>
<dbReference type="OrthoDB" id="9812260at2"/>
<dbReference type="Pfam" id="PF00990">
    <property type="entry name" value="GGDEF"/>
    <property type="match status" value="1"/>
</dbReference>
<dbReference type="InterPro" id="IPR043128">
    <property type="entry name" value="Rev_trsase/Diguanyl_cyclase"/>
</dbReference>
<feature type="transmembrane region" description="Helical" evidence="3">
    <location>
        <begin position="250"/>
        <end position="273"/>
    </location>
</feature>
<dbReference type="GO" id="GO:0052621">
    <property type="term" value="F:diguanylate cyclase activity"/>
    <property type="evidence" value="ECO:0007669"/>
    <property type="project" value="UniProtKB-EC"/>
</dbReference>
<keyword evidence="3" id="KW-0812">Transmembrane</keyword>
<protein>
    <recommendedName>
        <fullName evidence="1">diguanylate cyclase</fullName>
        <ecNumber evidence="1">2.7.7.65</ecNumber>
    </recommendedName>
</protein>
<sequence>MSVAMQPPDGRVHQAYGPAVRVLRVQSLLALSALLLALAVGLRELTGRLPDVLLAKGNGPHPISVIAILIFSAALYRPGLFKAQTPWRRALFAIVFGMALVRLVEIFILPAAWFSEIAMLLYRSPDSADMAMGGNTAVALLLLSLGALIRPVSSTAAFLVTVLGLVPVSYAIFSYAFNYAEGYGAMSPITLVMLTLAGSSQFCVFARTQLLRPLLSASPWGRMARLQLGAATVGILLLGFLFHTRYETGISGALLSSVFWMSVVILLAAGPVFERIERERRALSQEMERQARHDPLTGLLNRRAVRDYVAACQEHEGVLKAGCDHVGIILADVDYFKRVNDSVGHAVGDAVLCEVAEQMRRKLRPSDLVARWGGEEFLILLPGADLARTMSMAQVLRTGVASHVAWDNGEEREAITLSMGVAAYAHGGSAGTLEQAIQRADGALYDAKSQGRNRVLCYDDMVATPEADDSLLPEGFPTRKTMVH</sequence>
<feature type="domain" description="GGDEF" evidence="4">
    <location>
        <begin position="324"/>
        <end position="460"/>
    </location>
</feature>
<accession>A0A1I3KBT0</accession>
<dbReference type="SMART" id="SM00267">
    <property type="entry name" value="GGDEF"/>
    <property type="match status" value="1"/>
</dbReference>
<proteinExistence type="predicted"/>
<dbReference type="RefSeq" id="WP_143093026.1">
    <property type="nucleotide sequence ID" value="NZ_FORH01000001.1"/>
</dbReference>
<keyword evidence="6" id="KW-1185">Reference proteome</keyword>
<dbReference type="InterPro" id="IPR000160">
    <property type="entry name" value="GGDEF_dom"/>
</dbReference>
<evidence type="ECO:0000259" key="4">
    <source>
        <dbReference type="PROSITE" id="PS50887"/>
    </source>
</evidence>
<evidence type="ECO:0000313" key="6">
    <source>
        <dbReference type="Proteomes" id="UP000199630"/>
    </source>
</evidence>
<name>A0A1I3KBT0_9RHOB</name>
<feature type="transmembrane region" description="Helical" evidence="3">
    <location>
        <begin position="90"/>
        <end position="110"/>
    </location>
</feature>
<comment type="catalytic activity">
    <reaction evidence="2">
        <text>2 GTP = 3',3'-c-di-GMP + 2 diphosphate</text>
        <dbReference type="Rhea" id="RHEA:24898"/>
        <dbReference type="ChEBI" id="CHEBI:33019"/>
        <dbReference type="ChEBI" id="CHEBI:37565"/>
        <dbReference type="ChEBI" id="CHEBI:58805"/>
        <dbReference type="EC" id="2.7.7.65"/>
    </reaction>
</comment>
<dbReference type="PROSITE" id="PS50887">
    <property type="entry name" value="GGDEF"/>
    <property type="match status" value="1"/>
</dbReference>
<dbReference type="CDD" id="cd01949">
    <property type="entry name" value="GGDEF"/>
    <property type="match status" value="1"/>
</dbReference>
<dbReference type="AlphaFoldDB" id="A0A1I3KBT0"/>
<dbReference type="FunFam" id="3.30.70.270:FF:000001">
    <property type="entry name" value="Diguanylate cyclase domain protein"/>
    <property type="match status" value="1"/>
</dbReference>
<dbReference type="PANTHER" id="PTHR45138:SF9">
    <property type="entry name" value="DIGUANYLATE CYCLASE DGCM-RELATED"/>
    <property type="match status" value="1"/>
</dbReference>
<feature type="transmembrane region" description="Helical" evidence="3">
    <location>
        <begin position="62"/>
        <end position="78"/>
    </location>
</feature>
<organism evidence="5 6">
    <name type="scientific">Celeribacter neptunius</name>
    <dbReference type="NCBI Taxonomy" id="588602"/>
    <lineage>
        <taxon>Bacteria</taxon>
        <taxon>Pseudomonadati</taxon>
        <taxon>Pseudomonadota</taxon>
        <taxon>Alphaproteobacteria</taxon>
        <taxon>Rhodobacterales</taxon>
        <taxon>Roseobacteraceae</taxon>
        <taxon>Celeribacter</taxon>
    </lineage>
</organism>
<dbReference type="Gene3D" id="3.30.70.270">
    <property type="match status" value="1"/>
</dbReference>
<gene>
    <name evidence="5" type="ORF">SAMN04487991_0639</name>
</gene>
<reference evidence="6" key="1">
    <citation type="submission" date="2016-10" db="EMBL/GenBank/DDBJ databases">
        <authorList>
            <person name="Varghese N."/>
            <person name="Submissions S."/>
        </authorList>
    </citation>
    <scope>NUCLEOTIDE SEQUENCE [LARGE SCALE GENOMIC DNA]</scope>
    <source>
        <strain evidence="6">DSM 26471</strain>
    </source>
</reference>
<feature type="transmembrane region" description="Helical" evidence="3">
    <location>
        <begin position="21"/>
        <end position="42"/>
    </location>
</feature>
<dbReference type="NCBIfam" id="TIGR00254">
    <property type="entry name" value="GGDEF"/>
    <property type="match status" value="1"/>
</dbReference>
<keyword evidence="3" id="KW-1133">Transmembrane helix</keyword>
<feature type="transmembrane region" description="Helical" evidence="3">
    <location>
        <begin position="226"/>
        <end position="244"/>
    </location>
</feature>
<feature type="transmembrane region" description="Helical" evidence="3">
    <location>
        <begin position="183"/>
        <end position="205"/>
    </location>
</feature>
<dbReference type="STRING" id="588602.SAMN04487991_0639"/>